<dbReference type="EMBL" id="WHWB01032378">
    <property type="protein sequence ID" value="KAJ7425975.1"/>
    <property type="molecule type" value="Genomic_DNA"/>
</dbReference>
<accession>A0ABQ9DTZ7</accession>
<proteinExistence type="predicted"/>
<evidence type="ECO:0000313" key="1">
    <source>
        <dbReference type="EMBL" id="KAJ7425975.1"/>
    </source>
</evidence>
<dbReference type="Proteomes" id="UP001145742">
    <property type="component" value="Unassembled WGS sequence"/>
</dbReference>
<sequence>METQLMRPRAAGPLVLHTQSLAASGIQWHLHVGPLGSDSKTMDPEASNLSQVLAGNVDNRSKDEECVFVRYYEHNFEVDEKSSLTFKELCKTFDGDRIPQVGVSCAGSRVGLEDLCGSLPTQEILWFYNAEFKSTSGAIFFPPQPRKTIQLYLQLDPYPHMMSIVLATLVLVGQKMLMKPKALVTDQLQYFLCVVVPTIDYFSPELFENASKLNK</sequence>
<protein>
    <submittedName>
        <fullName evidence="1">Uncharacterized protein</fullName>
    </submittedName>
</protein>
<gene>
    <name evidence="1" type="ORF">WISP_20087</name>
</gene>
<name>A0ABQ9DTZ7_9PASS</name>
<comment type="caution">
    <text evidence="1">The sequence shown here is derived from an EMBL/GenBank/DDBJ whole genome shotgun (WGS) entry which is preliminary data.</text>
</comment>
<evidence type="ECO:0000313" key="2">
    <source>
        <dbReference type="Proteomes" id="UP001145742"/>
    </source>
</evidence>
<organism evidence="1 2">
    <name type="scientific">Willisornis vidua</name>
    <name type="common">Xingu scale-backed antbird</name>
    <dbReference type="NCBI Taxonomy" id="1566151"/>
    <lineage>
        <taxon>Eukaryota</taxon>
        <taxon>Metazoa</taxon>
        <taxon>Chordata</taxon>
        <taxon>Craniata</taxon>
        <taxon>Vertebrata</taxon>
        <taxon>Euteleostomi</taxon>
        <taxon>Archelosauria</taxon>
        <taxon>Archosauria</taxon>
        <taxon>Dinosauria</taxon>
        <taxon>Saurischia</taxon>
        <taxon>Theropoda</taxon>
        <taxon>Coelurosauria</taxon>
        <taxon>Aves</taxon>
        <taxon>Neognathae</taxon>
        <taxon>Neoaves</taxon>
        <taxon>Telluraves</taxon>
        <taxon>Australaves</taxon>
        <taxon>Passeriformes</taxon>
        <taxon>Thamnophilidae</taxon>
        <taxon>Willisornis</taxon>
    </lineage>
</organism>
<keyword evidence="2" id="KW-1185">Reference proteome</keyword>
<reference evidence="1" key="1">
    <citation type="submission" date="2019-10" db="EMBL/GenBank/DDBJ databases">
        <authorList>
            <person name="Soares A.E.R."/>
            <person name="Aleixo A."/>
            <person name="Schneider P."/>
            <person name="Miyaki C.Y."/>
            <person name="Schneider M.P."/>
            <person name="Mello C."/>
            <person name="Vasconcelos A.T.R."/>
        </authorList>
    </citation>
    <scope>NUCLEOTIDE SEQUENCE</scope>
    <source>
        <tissue evidence="1">Muscle</tissue>
    </source>
</reference>